<feature type="transmembrane region" description="Helical" evidence="7">
    <location>
        <begin position="162"/>
        <end position="188"/>
    </location>
</feature>
<evidence type="ECO:0000256" key="3">
    <source>
        <dbReference type="ARBA" id="ARBA00022597"/>
    </source>
</evidence>
<keyword evidence="3 9" id="KW-0762">Sugar transport</keyword>
<evidence type="ECO:0000259" key="8">
    <source>
        <dbReference type="PROSITE" id="PS50850"/>
    </source>
</evidence>
<dbReference type="PANTHER" id="PTHR11328:SF24">
    <property type="entry name" value="MAJOR FACILITATOR SUPERFAMILY (MFS) PROFILE DOMAIN-CONTAINING PROTEIN"/>
    <property type="match status" value="1"/>
</dbReference>
<evidence type="ECO:0000256" key="6">
    <source>
        <dbReference type="ARBA" id="ARBA00023136"/>
    </source>
</evidence>
<reference evidence="9" key="1">
    <citation type="submission" date="2018-01" db="EMBL/GenBank/DDBJ databases">
        <authorList>
            <person name="Chaillou S."/>
        </authorList>
    </citation>
    <scope>NUCLEOTIDE SEQUENCE [LARGE SCALE GENOMIC DNA]</scope>
    <source>
        <strain evidence="9">MFPC41A2801</strain>
    </source>
</reference>
<dbReference type="PROSITE" id="PS50850">
    <property type="entry name" value="MFS"/>
    <property type="match status" value="1"/>
</dbReference>
<dbReference type="GO" id="GO:0005886">
    <property type="term" value="C:plasma membrane"/>
    <property type="evidence" value="ECO:0007669"/>
    <property type="project" value="UniProtKB-SubCell"/>
</dbReference>
<gene>
    <name evidence="9" type="ORF">LFUMFP_450023</name>
</gene>
<feature type="transmembrane region" description="Helical" evidence="7">
    <location>
        <begin position="111"/>
        <end position="129"/>
    </location>
</feature>
<evidence type="ECO:0000256" key="5">
    <source>
        <dbReference type="ARBA" id="ARBA00022989"/>
    </source>
</evidence>
<evidence type="ECO:0000256" key="7">
    <source>
        <dbReference type="SAM" id="Phobius"/>
    </source>
</evidence>
<dbReference type="InterPro" id="IPR039672">
    <property type="entry name" value="MFS_2"/>
</dbReference>
<protein>
    <submittedName>
        <fullName evidence="9">Sugar transporter, GPH family</fullName>
    </submittedName>
</protein>
<dbReference type="AlphaFoldDB" id="A0A2N9DXR8"/>
<keyword evidence="6 7" id="KW-0472">Membrane</keyword>
<feature type="transmembrane region" description="Helical" evidence="7">
    <location>
        <begin position="23"/>
        <end position="41"/>
    </location>
</feature>
<feature type="domain" description="Major facilitator superfamily (MFS) profile" evidence="8">
    <location>
        <begin position="1"/>
        <end position="269"/>
    </location>
</feature>
<dbReference type="Pfam" id="PF13347">
    <property type="entry name" value="MFS_2"/>
    <property type="match status" value="1"/>
</dbReference>
<dbReference type="Proteomes" id="UP000238739">
    <property type="component" value="Unassembled WGS sequence"/>
</dbReference>
<keyword evidence="4 7" id="KW-0812">Transmembrane</keyword>
<feature type="transmembrane region" description="Helical" evidence="7">
    <location>
        <begin position="209"/>
        <end position="231"/>
    </location>
</feature>
<dbReference type="InterPro" id="IPR036259">
    <property type="entry name" value="MFS_trans_sf"/>
</dbReference>
<accession>A0A2N9DXR8</accession>
<feature type="transmembrane region" description="Helical" evidence="7">
    <location>
        <begin position="243"/>
        <end position="268"/>
    </location>
</feature>
<evidence type="ECO:0000256" key="4">
    <source>
        <dbReference type="ARBA" id="ARBA00022692"/>
    </source>
</evidence>
<evidence type="ECO:0000256" key="1">
    <source>
        <dbReference type="ARBA" id="ARBA00004651"/>
    </source>
</evidence>
<sequence>MTVLTLPLVKAFGGQQTGWRKMAIVFGVAATALLLITFFTTKERVKPVAENADKNVPLGVGLKALVKNKYWLMIVAFMIITFISLLEAGGVTMYYQSYILHDASFVGKKSLFTAIPSILILMFVAAPMVKRLGKRKTAMIGCVINAVGCALMFINLRDVTVILGASVVKGLGSALVGAVMFALLADTIEYGEWKNGVRTEGLIYSAGSFGTKVGSGIGTAMVGWILAIGHYQNGVAVQSASAINAMIVLFAVIPLILIIIDFIILYFFKLDNIYPQIVADLKERAAQ</sequence>
<proteinExistence type="predicted"/>
<comment type="caution">
    <text evidence="9">The sequence shown here is derived from an EMBL/GenBank/DDBJ whole genome shotgun (WGS) entry which is preliminary data.</text>
</comment>
<dbReference type="PANTHER" id="PTHR11328">
    <property type="entry name" value="MAJOR FACILITATOR SUPERFAMILY DOMAIN-CONTAINING PROTEIN"/>
    <property type="match status" value="1"/>
</dbReference>
<feature type="transmembrane region" description="Helical" evidence="7">
    <location>
        <begin position="138"/>
        <end position="156"/>
    </location>
</feature>
<evidence type="ECO:0000256" key="2">
    <source>
        <dbReference type="ARBA" id="ARBA00022448"/>
    </source>
</evidence>
<feature type="transmembrane region" description="Helical" evidence="7">
    <location>
        <begin position="70"/>
        <end position="91"/>
    </location>
</feature>
<evidence type="ECO:0000313" key="9">
    <source>
        <dbReference type="EMBL" id="SPC39597.1"/>
    </source>
</evidence>
<dbReference type="SUPFAM" id="SSF103473">
    <property type="entry name" value="MFS general substrate transporter"/>
    <property type="match status" value="1"/>
</dbReference>
<dbReference type="InterPro" id="IPR020846">
    <property type="entry name" value="MFS_dom"/>
</dbReference>
<comment type="subcellular location">
    <subcellularLocation>
        <location evidence="1">Cell membrane</location>
        <topology evidence="1">Multi-pass membrane protein</topology>
    </subcellularLocation>
</comment>
<keyword evidence="2" id="KW-0813">Transport</keyword>
<evidence type="ECO:0000313" key="10">
    <source>
        <dbReference type="Proteomes" id="UP000238739"/>
    </source>
</evidence>
<name>A0A2N9DXR8_9LACO</name>
<organism evidence="9 10">
    <name type="scientific">Latilactobacillus fuchuensis</name>
    <dbReference type="NCBI Taxonomy" id="164393"/>
    <lineage>
        <taxon>Bacteria</taxon>
        <taxon>Bacillati</taxon>
        <taxon>Bacillota</taxon>
        <taxon>Bacilli</taxon>
        <taxon>Lactobacillales</taxon>
        <taxon>Lactobacillaceae</taxon>
        <taxon>Latilactobacillus</taxon>
    </lineage>
</organism>
<keyword evidence="5 7" id="KW-1133">Transmembrane helix</keyword>
<keyword evidence="10" id="KW-1185">Reference proteome</keyword>
<dbReference type="GO" id="GO:0008643">
    <property type="term" value="P:carbohydrate transport"/>
    <property type="evidence" value="ECO:0007669"/>
    <property type="project" value="InterPro"/>
</dbReference>
<dbReference type="Gene3D" id="1.20.1250.20">
    <property type="entry name" value="MFS general substrate transporter like domains"/>
    <property type="match status" value="1"/>
</dbReference>
<dbReference type="EMBL" id="OGVC01000040">
    <property type="protein sequence ID" value="SPC39597.1"/>
    <property type="molecule type" value="Genomic_DNA"/>
</dbReference>
<dbReference type="GO" id="GO:0015293">
    <property type="term" value="F:symporter activity"/>
    <property type="evidence" value="ECO:0007669"/>
    <property type="project" value="InterPro"/>
</dbReference>